<name>S8C5E0_9LAMI</name>
<dbReference type="AlphaFoldDB" id="S8C5E0"/>
<dbReference type="Pfam" id="PF13041">
    <property type="entry name" value="PPR_2"/>
    <property type="match status" value="1"/>
</dbReference>
<feature type="repeat" description="PPR" evidence="2">
    <location>
        <begin position="465"/>
        <end position="499"/>
    </location>
</feature>
<feature type="repeat" description="PPR" evidence="2">
    <location>
        <begin position="500"/>
        <end position="534"/>
    </location>
</feature>
<keyword evidence="5" id="KW-1185">Reference proteome</keyword>
<feature type="non-terminal residue" evidence="4">
    <location>
        <position position="602"/>
    </location>
</feature>
<dbReference type="Gene3D" id="1.25.40.10">
    <property type="entry name" value="Tetratricopeptide repeat domain"/>
    <property type="match status" value="2"/>
</dbReference>
<organism evidence="4 5">
    <name type="scientific">Genlisea aurea</name>
    <dbReference type="NCBI Taxonomy" id="192259"/>
    <lineage>
        <taxon>Eukaryota</taxon>
        <taxon>Viridiplantae</taxon>
        <taxon>Streptophyta</taxon>
        <taxon>Embryophyta</taxon>
        <taxon>Tracheophyta</taxon>
        <taxon>Spermatophyta</taxon>
        <taxon>Magnoliopsida</taxon>
        <taxon>eudicotyledons</taxon>
        <taxon>Gunneridae</taxon>
        <taxon>Pentapetalae</taxon>
        <taxon>asterids</taxon>
        <taxon>lamiids</taxon>
        <taxon>Lamiales</taxon>
        <taxon>Lentibulariaceae</taxon>
        <taxon>Genlisea</taxon>
    </lineage>
</organism>
<dbReference type="InterPro" id="IPR057027">
    <property type="entry name" value="TPR_mt"/>
</dbReference>
<feature type="repeat" description="PPR" evidence="2">
    <location>
        <begin position="325"/>
        <end position="359"/>
    </location>
</feature>
<evidence type="ECO:0000259" key="3">
    <source>
        <dbReference type="Pfam" id="PF23276"/>
    </source>
</evidence>
<dbReference type="Pfam" id="PF23276">
    <property type="entry name" value="TPR_24"/>
    <property type="match status" value="1"/>
</dbReference>
<dbReference type="Proteomes" id="UP000015453">
    <property type="component" value="Unassembled WGS sequence"/>
</dbReference>
<sequence length="602" mass="69096">EFLSRFVWIMRKRLVDVYPDFDKKAIDGMLVIIVEKVVSEVEKGGMKQLAGDDASAAHSTDFSEDLWKTVWEVSNQVLQDIEKEKKKEKMKTFLHSEDVKKMYRFAGEVGIRGDMLRELRFKWAREKMEETEFYDSLERIRKEASEVDSQKREGFTNENAEFDGENEVGEERSMKVTLPKRHGNLKYKIYGLDLSHPKWAEVADKIHENDEVIWPVQPKSISGKCKLVTEKILSLQEGHDPTPLLDEWIRLLQPSRIDWIALLDKLKSQHLHLYFKISEHVLTEASFNANVHDYSKLIDALAKEKRIADAERILKKMDDNGIPRDIITSTIVMQMYCISGNIDQAKQEFESLRARGYRPDVKAYSSMIMAYVNAGKPKLGENLMREMETRDMKVTKEIYMALLQSFAEFGDASGADRISATMQFSGLQPSLESCTLMVMAYARAGDPENARYNFDQMMKMGIKPDDRCVSHMISAYQKNNSLDKALNLLLEIEKDGVRPGVFTYTALVDWLTKLELFDEAEQVLDKMAEQVEAPPFELHISLCDMYSKTGNEKKALQALGVVESKMERLDAADFSRIIASLEVGGFWEDSKRVRGLMEGRGF</sequence>
<reference evidence="4 5" key="1">
    <citation type="journal article" date="2013" name="BMC Genomics">
        <title>The miniature genome of a carnivorous plant Genlisea aurea contains a low number of genes and short non-coding sequences.</title>
        <authorList>
            <person name="Leushkin E.V."/>
            <person name="Sutormin R.A."/>
            <person name="Nabieva E.R."/>
            <person name="Penin A.A."/>
            <person name="Kondrashov A.S."/>
            <person name="Logacheva M.D."/>
        </authorList>
    </citation>
    <scope>NUCLEOTIDE SEQUENCE [LARGE SCALE GENOMIC DNA]</scope>
</reference>
<proteinExistence type="predicted"/>
<evidence type="ECO:0000256" key="2">
    <source>
        <dbReference type="PROSITE-ProRule" id="PRU00708"/>
    </source>
</evidence>
<feature type="repeat" description="PPR" evidence="2">
    <location>
        <begin position="430"/>
        <end position="464"/>
    </location>
</feature>
<dbReference type="PANTHER" id="PTHR46862">
    <property type="entry name" value="OS07G0661900 PROTEIN"/>
    <property type="match status" value="1"/>
</dbReference>
<comment type="caution">
    <text evidence="4">The sequence shown here is derived from an EMBL/GenBank/DDBJ whole genome shotgun (WGS) entry which is preliminary data.</text>
</comment>
<dbReference type="InterPro" id="IPR002885">
    <property type="entry name" value="PPR_rpt"/>
</dbReference>
<dbReference type="OrthoDB" id="185373at2759"/>
<dbReference type="InterPro" id="IPR011990">
    <property type="entry name" value="TPR-like_helical_dom_sf"/>
</dbReference>
<dbReference type="NCBIfam" id="TIGR00756">
    <property type="entry name" value="PPR"/>
    <property type="match status" value="4"/>
</dbReference>
<evidence type="ECO:0000313" key="5">
    <source>
        <dbReference type="Proteomes" id="UP000015453"/>
    </source>
</evidence>
<dbReference type="Pfam" id="PF13812">
    <property type="entry name" value="PPR_3"/>
    <property type="match status" value="1"/>
</dbReference>
<evidence type="ECO:0000313" key="4">
    <source>
        <dbReference type="EMBL" id="EPS61939.1"/>
    </source>
</evidence>
<dbReference type="PANTHER" id="PTHR46862:SF2">
    <property type="entry name" value="OS02G0611400 PROTEIN"/>
    <property type="match status" value="1"/>
</dbReference>
<keyword evidence="1" id="KW-0677">Repeat</keyword>
<dbReference type="EMBL" id="AUSU01006496">
    <property type="protein sequence ID" value="EPS61939.1"/>
    <property type="molecule type" value="Genomic_DNA"/>
</dbReference>
<feature type="repeat" description="PPR" evidence="2">
    <location>
        <begin position="360"/>
        <end position="394"/>
    </location>
</feature>
<accession>S8C5E0</accession>
<protein>
    <recommendedName>
        <fullName evidence="3">Pentatricopeptide repeat-containing protein-mitochondrial domain-containing protein</fullName>
    </recommendedName>
</protein>
<feature type="non-terminal residue" evidence="4">
    <location>
        <position position="1"/>
    </location>
</feature>
<feature type="domain" description="Pentatricopeptide repeat-containing protein-mitochondrial" evidence="3">
    <location>
        <begin position="280"/>
        <end position="375"/>
    </location>
</feature>
<gene>
    <name evidence="4" type="ORF">M569_12852</name>
</gene>
<feature type="repeat" description="PPR" evidence="2">
    <location>
        <begin position="290"/>
        <end position="324"/>
    </location>
</feature>
<evidence type="ECO:0000256" key="1">
    <source>
        <dbReference type="ARBA" id="ARBA00022737"/>
    </source>
</evidence>
<dbReference type="PROSITE" id="PS51375">
    <property type="entry name" value="PPR"/>
    <property type="match status" value="6"/>
</dbReference>